<feature type="transmembrane region" description="Helical" evidence="1">
    <location>
        <begin position="889"/>
        <end position="908"/>
    </location>
</feature>
<evidence type="ECO:0000256" key="1">
    <source>
        <dbReference type="SAM" id="Phobius"/>
    </source>
</evidence>
<dbReference type="Proteomes" id="UP000265703">
    <property type="component" value="Unassembled WGS sequence"/>
</dbReference>
<protein>
    <submittedName>
        <fullName evidence="2">Uncharacterized protein</fullName>
    </submittedName>
</protein>
<evidence type="ECO:0000313" key="2">
    <source>
        <dbReference type="EMBL" id="RIA99455.1"/>
    </source>
</evidence>
<feature type="transmembrane region" description="Helical" evidence="1">
    <location>
        <begin position="712"/>
        <end position="732"/>
    </location>
</feature>
<keyword evidence="1" id="KW-0472">Membrane</keyword>
<accession>A0A397TS43</accession>
<feature type="transmembrane region" description="Helical" evidence="1">
    <location>
        <begin position="775"/>
        <end position="796"/>
    </location>
</feature>
<organism evidence="2 3">
    <name type="scientific">Glomus cerebriforme</name>
    <dbReference type="NCBI Taxonomy" id="658196"/>
    <lineage>
        <taxon>Eukaryota</taxon>
        <taxon>Fungi</taxon>
        <taxon>Fungi incertae sedis</taxon>
        <taxon>Mucoromycota</taxon>
        <taxon>Glomeromycotina</taxon>
        <taxon>Glomeromycetes</taxon>
        <taxon>Glomerales</taxon>
        <taxon>Glomeraceae</taxon>
        <taxon>Glomus</taxon>
    </lineage>
</organism>
<evidence type="ECO:0000313" key="3">
    <source>
        <dbReference type="Proteomes" id="UP000265703"/>
    </source>
</evidence>
<feature type="transmembrane region" description="Helical" evidence="1">
    <location>
        <begin position="12"/>
        <end position="31"/>
    </location>
</feature>
<feature type="transmembrane region" description="Helical" evidence="1">
    <location>
        <begin position="744"/>
        <end position="763"/>
    </location>
</feature>
<dbReference type="EMBL" id="QKYT01000004">
    <property type="protein sequence ID" value="RIA99455.1"/>
    <property type="molecule type" value="Genomic_DNA"/>
</dbReference>
<gene>
    <name evidence="2" type="ORF">C1645_811489</name>
</gene>
<dbReference type="AlphaFoldDB" id="A0A397TS43"/>
<feature type="transmembrane region" description="Helical" evidence="1">
    <location>
        <begin position="854"/>
        <end position="877"/>
    </location>
</feature>
<keyword evidence="1" id="KW-0812">Transmembrane</keyword>
<dbReference type="OrthoDB" id="2447233at2759"/>
<dbReference type="STRING" id="658196.A0A397TS43"/>
<proteinExistence type="predicted"/>
<sequence length="958" mass="110510">MNLKTNKCYQKLLLITFLLFNLILLCSSIPFNRISYPEDNEEVKKISNLLALEDNTLVFLNGTQSPIKVYFSRSDGNLISLDLKFPLNLKYVIDYKMALKSNYMLILYHEETYNTIKDPFADVFMYGMVLRSDGNIIHEQIPFGVLERTFKYTDFRAFINDDHLFWVFGWTLIRQSYTYAYLDISNIEEGIIAQWNGTYMFSDTAYDPTKPYAYGFDIVYTAFKEYMIIYYSRDQPDRLFYAYLRPNIVNNTSYIIVYNRIPDPSRINCQIDPIDSHICYCLIDTGNYFLWVTFDYTLLSMDRTFRDYMVDLSVGYHSMITTPITHRGGFLVIGYTNVEVLQFTVFILNGTNSIQQAYIPVWRDVEPQNEQENQAWLNELLHYIKVNVYCQEVFIPIDALHEVSIDTEVSVENDNYYFKLLPNNTLILGEYDLWSTDLTPLVIKADSITQRIMLNDTTDLERNPPSVVFNPSTNVPIPVDSKLINITFDRPISLYKNNITIYQIDNSKRILRQIFDNNSIQQNIILDKSENTVTLTIIESTFNIPGAIYSLEIDDQFFKHSTGINSSVLSNRLSIQYNTESKEYKFAGKATVLLRLTEDGTNLFEGYKDKSSFLKNLAEGLAEYIPLKDSSQIKFNDNYALDKNINRRQILLPLSINPPVNKVNNINVEQIINSLDIMIKNSGVTPLSTNNYTKYLDSNYGCLMQNDLLDRYKYILIGIACAGIILIVLFFFARKKYKEGSNLIIFKVALLSVDMVSDFLFVIESSGNVEFLRIPSIIFLVIPIITNLILVFHIFITECMENKNYLNWFKENSQPAAIITILCGGDITALKLLSSHLAGFELFNAPLSKKAEKYIYYGGILNIFLEDLPQLIIQIIYNNKTITYDIIPLISLTTGSIILSSTILGHFYDIIIKIYMKMKGDDVVFNKLHNNTLEECEGCGENAKCKHIIVCEKCIDDF</sequence>
<keyword evidence="3" id="KW-1185">Reference proteome</keyword>
<name>A0A397TS43_9GLOM</name>
<reference evidence="2 3" key="1">
    <citation type="submission" date="2018-06" db="EMBL/GenBank/DDBJ databases">
        <title>Comparative genomics reveals the genomic features of Rhizophagus irregularis, R. cerebriforme, R. diaphanum and Gigaspora rosea, and their symbiotic lifestyle signature.</title>
        <authorList>
            <person name="Morin E."/>
            <person name="San Clemente H."/>
            <person name="Chen E.C.H."/>
            <person name="De La Providencia I."/>
            <person name="Hainaut M."/>
            <person name="Kuo A."/>
            <person name="Kohler A."/>
            <person name="Murat C."/>
            <person name="Tang N."/>
            <person name="Roy S."/>
            <person name="Loubradou J."/>
            <person name="Henrissat B."/>
            <person name="Grigoriev I.V."/>
            <person name="Corradi N."/>
            <person name="Roux C."/>
            <person name="Martin F.M."/>
        </authorList>
    </citation>
    <scope>NUCLEOTIDE SEQUENCE [LARGE SCALE GENOMIC DNA]</scope>
    <source>
        <strain evidence="2 3">DAOM 227022</strain>
    </source>
</reference>
<keyword evidence="1" id="KW-1133">Transmembrane helix</keyword>
<comment type="caution">
    <text evidence="2">The sequence shown here is derived from an EMBL/GenBank/DDBJ whole genome shotgun (WGS) entry which is preliminary data.</text>
</comment>